<proteinExistence type="predicted"/>
<dbReference type="SUPFAM" id="SSF51412">
    <property type="entry name" value="Inosine monophosphate dehydrogenase (IMPDH)"/>
    <property type="match status" value="1"/>
</dbReference>
<protein>
    <recommendedName>
        <fullName evidence="2">Probable nitronate monooxygenase</fullName>
    </recommendedName>
</protein>
<dbReference type="InterPro" id="IPR004136">
    <property type="entry name" value="NMO"/>
</dbReference>
<keyword evidence="4" id="KW-0288">FMN</keyword>
<evidence type="ECO:0000256" key="4">
    <source>
        <dbReference type="ARBA" id="ARBA00022643"/>
    </source>
</evidence>
<evidence type="ECO:0000256" key="1">
    <source>
        <dbReference type="ARBA" id="ARBA00003535"/>
    </source>
</evidence>
<organism evidence="6 7">
    <name type="scientific">Lactiplantibacillus brownii</name>
    <dbReference type="NCBI Taxonomy" id="3069269"/>
    <lineage>
        <taxon>Bacteria</taxon>
        <taxon>Bacillati</taxon>
        <taxon>Bacillota</taxon>
        <taxon>Bacilli</taxon>
        <taxon>Lactobacillales</taxon>
        <taxon>Lactobacillaceae</taxon>
        <taxon>Lactiplantibacillus</taxon>
    </lineage>
</organism>
<keyword evidence="6" id="KW-0503">Monooxygenase</keyword>
<dbReference type="RefSeq" id="WP_308703988.1">
    <property type="nucleotide sequence ID" value="NZ_AP027463.1"/>
</dbReference>
<gene>
    <name evidence="6" type="ORF">RA086_11825</name>
</gene>
<evidence type="ECO:0000313" key="7">
    <source>
        <dbReference type="Proteomes" id="UP001227831"/>
    </source>
</evidence>
<evidence type="ECO:0000256" key="5">
    <source>
        <dbReference type="ARBA" id="ARBA00023002"/>
    </source>
</evidence>
<name>A0ABU1ABF3_9LACO</name>
<evidence type="ECO:0000313" key="6">
    <source>
        <dbReference type="EMBL" id="MDQ7938297.1"/>
    </source>
</evidence>
<evidence type="ECO:0000256" key="3">
    <source>
        <dbReference type="ARBA" id="ARBA00022630"/>
    </source>
</evidence>
<reference evidence="6 7" key="1">
    <citation type="journal article" date="2023" name="Int. J. Syst. Evol. Microbiol.">
        <title>Lactiplantibacillus brownii sp. nov., a novel psychrotolerant species isolated from sauerkraut.</title>
        <authorList>
            <person name="Heng Y.C."/>
            <person name="Silvaraju S."/>
            <person name="Lee J.K.Y."/>
            <person name="Kittelmann S."/>
        </authorList>
    </citation>
    <scope>NUCLEOTIDE SEQUENCE [LARGE SCALE GENOMIC DNA]</scope>
    <source>
        <strain evidence="6 7">WILCCON 0030</strain>
    </source>
</reference>
<dbReference type="CDD" id="cd04730">
    <property type="entry name" value="NPD_like"/>
    <property type="match status" value="1"/>
</dbReference>
<keyword evidence="3" id="KW-0285">Flavoprotein</keyword>
<keyword evidence="5" id="KW-0560">Oxidoreductase</keyword>
<dbReference type="PANTHER" id="PTHR32332">
    <property type="entry name" value="2-NITROPROPANE DIOXYGENASE"/>
    <property type="match status" value="1"/>
</dbReference>
<dbReference type="InterPro" id="IPR013785">
    <property type="entry name" value="Aldolase_TIM"/>
</dbReference>
<dbReference type="Gene3D" id="3.20.20.70">
    <property type="entry name" value="Aldolase class I"/>
    <property type="match status" value="1"/>
</dbReference>
<accession>A0ABU1ABF3</accession>
<comment type="caution">
    <text evidence="6">The sequence shown here is derived from an EMBL/GenBank/DDBJ whole genome shotgun (WGS) entry which is preliminary data.</text>
</comment>
<evidence type="ECO:0000256" key="2">
    <source>
        <dbReference type="ARBA" id="ARBA00013457"/>
    </source>
</evidence>
<dbReference type="Pfam" id="PF03060">
    <property type="entry name" value="NMO"/>
    <property type="match status" value="2"/>
</dbReference>
<dbReference type="SMART" id="SM01240">
    <property type="entry name" value="IMPDH"/>
    <property type="match status" value="1"/>
</dbReference>
<keyword evidence="7" id="KW-1185">Reference proteome</keyword>
<dbReference type="GO" id="GO:0004497">
    <property type="term" value="F:monooxygenase activity"/>
    <property type="evidence" value="ECO:0007669"/>
    <property type="project" value="UniProtKB-KW"/>
</dbReference>
<sequence length="314" mass="32236">MTKITTLLGIKYPVIQGAMQTVATANLAAAVSNGGGLGVIAAGGLSASELRAQIRQAKQLTSHPFAVNLMLMATNTSELVQVIIAEQVPVVTTGAGTPKAYLPTLKAAGIKVIPVVPNVTIAKKMAALGVDAVIAEGMEGGGHIGELTSQVLWPQIADAIDIPLIAAGGIADGRGVVSALALGAAGVQCGTIFSIAQESPVGDRWRQAVIKATDTATVVVGRSIRDASRALKNQQTEQLQALETQTTDRIVFNQALNQGLKLAVTTDDVTNGVIFSGQVAGLINEALPAATIVQRLMADAQTVLQQLPTSLEAL</sequence>
<dbReference type="Proteomes" id="UP001227831">
    <property type="component" value="Unassembled WGS sequence"/>
</dbReference>
<dbReference type="PANTHER" id="PTHR32332:SF20">
    <property type="entry name" value="2-NITROPROPANE DIOXYGENASE-LIKE PROTEIN"/>
    <property type="match status" value="1"/>
</dbReference>
<dbReference type="EMBL" id="JAVCWF010000001">
    <property type="protein sequence ID" value="MDQ7938297.1"/>
    <property type="molecule type" value="Genomic_DNA"/>
</dbReference>
<comment type="function">
    <text evidence="1">Nitronate monooxygenase that uses molecular oxygen to catalyze the oxidative denitrification of alkyl nitronates. Acts on propionate 3-nitronate (P3N), the presumed physiological substrate. Probably functions in the detoxification of P3N, a metabolic poison produced by plants and fungi as a defense mechanism.</text>
</comment>